<dbReference type="Gene3D" id="3.40.50.1110">
    <property type="entry name" value="SGNH hydrolase"/>
    <property type="match status" value="1"/>
</dbReference>
<dbReference type="Proteomes" id="UP000078534">
    <property type="component" value="Unassembled WGS sequence"/>
</dbReference>
<name>A0A179T182_9BACI</name>
<comment type="caution">
    <text evidence="1">The sequence shown here is derived from an EMBL/GenBank/DDBJ whole genome shotgun (WGS) entry which is preliminary data.</text>
</comment>
<dbReference type="InterPro" id="IPR036514">
    <property type="entry name" value="SGNH_hydro_sf"/>
</dbReference>
<evidence type="ECO:0008006" key="3">
    <source>
        <dbReference type="Google" id="ProtNLM"/>
    </source>
</evidence>
<dbReference type="RefSeq" id="WP_083964514.1">
    <property type="nucleotide sequence ID" value="NZ_LWSG01000007.1"/>
</dbReference>
<dbReference type="EMBL" id="LWSG01000007">
    <property type="protein sequence ID" value="OAS87737.1"/>
    <property type="molecule type" value="Genomic_DNA"/>
</dbReference>
<sequence length="255" mass="29020">MKKLLVFLTLILCVAVIIFGNLHWNNKISAQGEKVTSTSKSVPLQEEPEIEIDVEKYSSNLPKNLQDKVSNATSTGKQLKLVIFGTSDAKGAWSEQFSKELKTTYGENVFEVTILSTGDKTTRDVIKDQSYEGINELNPDILLFEPSMLKDNGHIGIENTLDNIQKMVDSWLEANKDMTLMIQPPNPLYAATYYPIEVSQLMAYAEENEMIYLNHWENWPDLDDVKMKDYLTDSKANESGNEVWADYLLNYFIAK</sequence>
<dbReference type="STRING" id="152268.A6K24_18520"/>
<keyword evidence="2" id="KW-1185">Reference proteome</keyword>
<protein>
    <recommendedName>
        <fullName evidence="3">SGNH/GDSL hydrolase family protein</fullName>
    </recommendedName>
</protein>
<accession>A0A179T182</accession>
<organism evidence="1 2">
    <name type="scientific">Metabacillus litoralis</name>
    <dbReference type="NCBI Taxonomy" id="152268"/>
    <lineage>
        <taxon>Bacteria</taxon>
        <taxon>Bacillati</taxon>
        <taxon>Bacillota</taxon>
        <taxon>Bacilli</taxon>
        <taxon>Bacillales</taxon>
        <taxon>Bacillaceae</taxon>
        <taxon>Metabacillus</taxon>
    </lineage>
</organism>
<dbReference type="OrthoDB" id="2451965at2"/>
<gene>
    <name evidence="1" type="ORF">A6K24_18520</name>
</gene>
<evidence type="ECO:0000313" key="1">
    <source>
        <dbReference type="EMBL" id="OAS87737.1"/>
    </source>
</evidence>
<reference evidence="2" key="1">
    <citation type="submission" date="2016-04" db="EMBL/GenBank/DDBJ databases">
        <authorList>
            <person name="Lyu Z."/>
            <person name="Lyu W."/>
        </authorList>
    </citation>
    <scope>NUCLEOTIDE SEQUENCE [LARGE SCALE GENOMIC DNA]</scope>
    <source>
        <strain evidence="2">C44</strain>
    </source>
</reference>
<dbReference type="SUPFAM" id="SSF52266">
    <property type="entry name" value="SGNH hydrolase"/>
    <property type="match status" value="1"/>
</dbReference>
<proteinExistence type="predicted"/>
<dbReference type="AlphaFoldDB" id="A0A179T182"/>
<evidence type="ECO:0000313" key="2">
    <source>
        <dbReference type="Proteomes" id="UP000078534"/>
    </source>
</evidence>